<dbReference type="PANTHER" id="PTHR21588:SF18">
    <property type="entry name" value="MICOS COMPLEX SUBUNIT MIC19"/>
    <property type="match status" value="1"/>
</dbReference>
<keyword evidence="3" id="KW-1185">Reference proteome</keyword>
<proteinExistence type="predicted"/>
<dbReference type="PANTHER" id="PTHR21588">
    <property type="entry name" value="COILED-COIL-HELIX-COILED-COIL-HELIX DOMAIN CONTAINING 6"/>
    <property type="match status" value="1"/>
</dbReference>
<dbReference type="STRING" id="158441.A0A226E6G9"/>
<sequence length="188" mass="20941">MGATSSRGLSVRNPEPPGKIIQITEDVAKRMTTRYGQNPASEPQGRAEAEHQRPPQAQVQQSSSQIPQHGILNVGSKGFPVVETVSAYEVRQQKDFELRKNDEFWTSKLKDLESRYIAAAFAAEGEFNKELDKLDKLVPNPKQPVCQDHTIKVAECYRQNNNQALKCSDVVREFALCVESSTQKPSAA</sequence>
<gene>
    <name evidence="2" type="ORF">Fcan01_12187</name>
</gene>
<comment type="caution">
    <text evidence="2">The sequence shown here is derived from an EMBL/GenBank/DDBJ whole genome shotgun (WGS) entry which is preliminary data.</text>
</comment>
<dbReference type="AlphaFoldDB" id="A0A226E6G9"/>
<organism evidence="2 3">
    <name type="scientific">Folsomia candida</name>
    <name type="common">Springtail</name>
    <dbReference type="NCBI Taxonomy" id="158441"/>
    <lineage>
        <taxon>Eukaryota</taxon>
        <taxon>Metazoa</taxon>
        <taxon>Ecdysozoa</taxon>
        <taxon>Arthropoda</taxon>
        <taxon>Hexapoda</taxon>
        <taxon>Collembola</taxon>
        <taxon>Entomobryomorpha</taxon>
        <taxon>Isotomoidea</taxon>
        <taxon>Isotomidae</taxon>
        <taxon>Proisotominae</taxon>
        <taxon>Folsomia</taxon>
    </lineage>
</organism>
<dbReference type="Proteomes" id="UP000198287">
    <property type="component" value="Unassembled WGS sequence"/>
</dbReference>
<dbReference type="OMA" id="FINCVDS"/>
<feature type="region of interest" description="Disordered" evidence="1">
    <location>
        <begin position="1"/>
        <end position="66"/>
    </location>
</feature>
<dbReference type="GO" id="GO:0007007">
    <property type="term" value="P:inner mitochondrial membrane organization"/>
    <property type="evidence" value="ECO:0007669"/>
    <property type="project" value="TreeGrafter"/>
</dbReference>
<dbReference type="EMBL" id="LNIX01000006">
    <property type="protein sequence ID" value="OXA53212.1"/>
    <property type="molecule type" value="Genomic_DNA"/>
</dbReference>
<dbReference type="OrthoDB" id="70030at2759"/>
<evidence type="ECO:0000313" key="2">
    <source>
        <dbReference type="EMBL" id="OXA53212.1"/>
    </source>
</evidence>
<reference evidence="2 3" key="1">
    <citation type="submission" date="2015-12" db="EMBL/GenBank/DDBJ databases">
        <title>The genome of Folsomia candida.</title>
        <authorList>
            <person name="Faddeeva A."/>
            <person name="Derks M.F."/>
            <person name="Anvar Y."/>
            <person name="Smit S."/>
            <person name="Van Straalen N."/>
            <person name="Roelofs D."/>
        </authorList>
    </citation>
    <scope>NUCLEOTIDE SEQUENCE [LARGE SCALE GENOMIC DNA]</scope>
    <source>
        <strain evidence="2 3">VU population</strain>
        <tissue evidence="2">Whole body</tissue>
    </source>
</reference>
<dbReference type="GO" id="GO:0061617">
    <property type="term" value="C:MICOS complex"/>
    <property type="evidence" value="ECO:0007669"/>
    <property type="project" value="TreeGrafter"/>
</dbReference>
<dbReference type="InterPro" id="IPR052632">
    <property type="entry name" value="MICOS_subunit_Mic19"/>
</dbReference>
<accession>A0A226E6G9</accession>
<feature type="compositionally biased region" description="Low complexity" evidence="1">
    <location>
        <begin position="54"/>
        <end position="66"/>
    </location>
</feature>
<evidence type="ECO:0000313" key="3">
    <source>
        <dbReference type="Proteomes" id="UP000198287"/>
    </source>
</evidence>
<evidence type="ECO:0000256" key="1">
    <source>
        <dbReference type="SAM" id="MobiDB-lite"/>
    </source>
</evidence>
<protein>
    <submittedName>
        <fullName evidence="2">MICOS complex subunit Mic19</fullName>
    </submittedName>
</protein>
<name>A0A226E6G9_FOLCA</name>